<keyword evidence="6" id="KW-0255">Endonuclease</keyword>
<dbReference type="Gene3D" id="3.30.420.10">
    <property type="entry name" value="Ribonuclease H-like superfamily/Ribonuclease H"/>
    <property type="match status" value="2"/>
</dbReference>
<dbReference type="CDD" id="cd09280">
    <property type="entry name" value="RNase_HI_eukaryote_like"/>
    <property type="match status" value="1"/>
</dbReference>
<dbReference type="EMBL" id="KQ030782">
    <property type="protein sequence ID" value="KJZ68979.1"/>
    <property type="molecule type" value="Genomic_DNA"/>
</dbReference>
<dbReference type="InterPro" id="IPR002156">
    <property type="entry name" value="RNaseH_domain"/>
</dbReference>
<dbReference type="Proteomes" id="UP000054481">
    <property type="component" value="Unassembled WGS sequence"/>
</dbReference>
<dbReference type="AlphaFoldDB" id="A0A0F8A0Y4"/>
<dbReference type="PANTHER" id="PTHR10642:SF26">
    <property type="entry name" value="RIBONUCLEASE H1"/>
    <property type="match status" value="1"/>
</dbReference>
<evidence type="ECO:0000313" key="10">
    <source>
        <dbReference type="Proteomes" id="UP000054481"/>
    </source>
</evidence>
<dbReference type="Gene3D" id="1.10.357.40">
    <property type="entry name" value="YbiA-like"/>
    <property type="match status" value="1"/>
</dbReference>
<dbReference type="InterPro" id="IPR037238">
    <property type="entry name" value="YbiA-like_sf"/>
</dbReference>
<evidence type="ECO:0000256" key="1">
    <source>
        <dbReference type="ARBA" id="ARBA00000077"/>
    </source>
</evidence>
<evidence type="ECO:0000313" key="9">
    <source>
        <dbReference type="EMBL" id="KJZ68979.1"/>
    </source>
</evidence>
<dbReference type="Pfam" id="PF00075">
    <property type="entry name" value="RNase_H"/>
    <property type="match status" value="1"/>
</dbReference>
<dbReference type="EC" id="3.1.26.4" evidence="3"/>
<dbReference type="GO" id="GO:0003676">
    <property type="term" value="F:nucleic acid binding"/>
    <property type="evidence" value="ECO:0007669"/>
    <property type="project" value="InterPro"/>
</dbReference>
<gene>
    <name evidence="9" type="ORF">HIM_11636</name>
</gene>
<dbReference type="InterPro" id="IPR050092">
    <property type="entry name" value="RNase_H"/>
</dbReference>
<dbReference type="GO" id="GO:0046872">
    <property type="term" value="F:metal ion binding"/>
    <property type="evidence" value="ECO:0007669"/>
    <property type="project" value="UniProtKB-KW"/>
</dbReference>
<dbReference type="InterPro" id="IPR012337">
    <property type="entry name" value="RNaseH-like_sf"/>
</dbReference>
<feature type="domain" description="RNase H type-1" evidence="8">
    <location>
        <begin position="168"/>
        <end position="290"/>
    </location>
</feature>
<sequence>MAFDKKDETLFFDNVRTKYQFMTNEFECKVLIDDRIFYHLVGYVYYRQYLDDGNVKAAEHISVQQSPIYCRFYRKQNPLSSTTVQKWNKEYTCLVLERAVLLKFVANRQLAQMLLDVQGESVVYVNPADTLMGTDAAATELLCSTSDMHETSLRYSMASSSSLRSLSYHRTVNVYTDGACSSNGTPSAIAGIGIYVEEEPHREISECIGEEYPQTNQAAELLAISRALEEYKGSEDIAVQWSANNWKKADGRTPANVEIIKDIVNIIKVHGHASNIGNNKADQLAQQAVKKGRRESIAKAMRILEYVENADSSDDTRYFDVVYGDDAVQSSPLAAMDEMTAAISDLSPSLGSPAPLSIKRHSDIVHTVEDDSRIPRFAELQSISAELQSISAGLNTTATRLNEITAKLLEISSGS</sequence>
<dbReference type="SUPFAM" id="SSF53098">
    <property type="entry name" value="Ribonuclease H-like"/>
    <property type="match status" value="1"/>
</dbReference>
<proteinExistence type="inferred from homology"/>
<dbReference type="GO" id="GO:0004523">
    <property type="term" value="F:RNA-DNA hybrid ribonuclease activity"/>
    <property type="evidence" value="ECO:0007669"/>
    <property type="project" value="UniProtKB-EC"/>
</dbReference>
<evidence type="ECO:0000256" key="7">
    <source>
        <dbReference type="ARBA" id="ARBA00022801"/>
    </source>
</evidence>
<dbReference type="PROSITE" id="PS50879">
    <property type="entry name" value="RNASE_H_1"/>
    <property type="match status" value="1"/>
</dbReference>
<name>A0A0F8A0Y4_9HYPO</name>
<organism evidence="9 10">
    <name type="scientific">Hirsutella minnesotensis 3608</name>
    <dbReference type="NCBI Taxonomy" id="1043627"/>
    <lineage>
        <taxon>Eukaryota</taxon>
        <taxon>Fungi</taxon>
        <taxon>Dikarya</taxon>
        <taxon>Ascomycota</taxon>
        <taxon>Pezizomycotina</taxon>
        <taxon>Sordariomycetes</taxon>
        <taxon>Hypocreomycetidae</taxon>
        <taxon>Hypocreales</taxon>
        <taxon>Ophiocordycipitaceae</taxon>
        <taxon>Hirsutella</taxon>
    </lineage>
</organism>
<evidence type="ECO:0000256" key="2">
    <source>
        <dbReference type="ARBA" id="ARBA00005300"/>
    </source>
</evidence>
<dbReference type="OrthoDB" id="407198at2759"/>
<evidence type="ECO:0000256" key="4">
    <source>
        <dbReference type="ARBA" id="ARBA00022722"/>
    </source>
</evidence>
<keyword evidence="4" id="KW-0540">Nuclease</keyword>
<reference evidence="9 10" key="1">
    <citation type="journal article" date="2014" name="Genome Biol. Evol.">
        <title>Comparative genomics and transcriptomics analyses reveal divergent lifestyle features of nematode endoparasitic fungus Hirsutella minnesotensis.</title>
        <authorList>
            <person name="Lai Y."/>
            <person name="Liu K."/>
            <person name="Zhang X."/>
            <person name="Zhang X."/>
            <person name="Li K."/>
            <person name="Wang N."/>
            <person name="Shu C."/>
            <person name="Wu Y."/>
            <person name="Wang C."/>
            <person name="Bushley K.E."/>
            <person name="Xiang M."/>
            <person name="Liu X."/>
        </authorList>
    </citation>
    <scope>NUCLEOTIDE SEQUENCE [LARGE SCALE GENOMIC DNA]</scope>
    <source>
        <strain evidence="9 10">3608</strain>
    </source>
</reference>
<dbReference type="SUPFAM" id="SSF143990">
    <property type="entry name" value="YbiA-like"/>
    <property type="match status" value="1"/>
</dbReference>
<evidence type="ECO:0000259" key="8">
    <source>
        <dbReference type="PROSITE" id="PS50879"/>
    </source>
</evidence>
<evidence type="ECO:0000256" key="3">
    <source>
        <dbReference type="ARBA" id="ARBA00012180"/>
    </source>
</evidence>
<keyword evidence="5" id="KW-0479">Metal-binding</keyword>
<keyword evidence="10" id="KW-1185">Reference proteome</keyword>
<protein>
    <recommendedName>
        <fullName evidence="3">ribonuclease H</fullName>
        <ecNumber evidence="3">3.1.26.4</ecNumber>
    </recommendedName>
</protein>
<dbReference type="PANTHER" id="PTHR10642">
    <property type="entry name" value="RIBONUCLEASE H1"/>
    <property type="match status" value="1"/>
</dbReference>
<evidence type="ECO:0000256" key="5">
    <source>
        <dbReference type="ARBA" id="ARBA00022723"/>
    </source>
</evidence>
<accession>A0A0F8A0Y4</accession>
<keyword evidence="7" id="KW-0378">Hydrolase</keyword>
<comment type="similarity">
    <text evidence="2">Belongs to the RNase H family.</text>
</comment>
<dbReference type="GO" id="GO:0043137">
    <property type="term" value="P:DNA replication, removal of RNA primer"/>
    <property type="evidence" value="ECO:0007669"/>
    <property type="project" value="TreeGrafter"/>
</dbReference>
<evidence type="ECO:0000256" key="6">
    <source>
        <dbReference type="ARBA" id="ARBA00022759"/>
    </source>
</evidence>
<dbReference type="InterPro" id="IPR036397">
    <property type="entry name" value="RNaseH_sf"/>
</dbReference>
<comment type="catalytic activity">
    <reaction evidence="1">
        <text>Endonucleolytic cleavage to 5'-phosphomonoester.</text>
        <dbReference type="EC" id="3.1.26.4"/>
    </reaction>
</comment>